<proteinExistence type="predicted"/>
<dbReference type="GeneID" id="80558555"/>
<evidence type="ECO:0000313" key="1">
    <source>
        <dbReference type="EMBL" id="BCS83350.1"/>
    </source>
</evidence>
<reference evidence="1 2" key="1">
    <citation type="submission" date="2021-02" db="EMBL/GenBank/DDBJ databases">
        <title>Cotonvirus japonicus, which uses Golgi apparatus of host cells for its virion factory, phylogenetically links tailed tupanvirus and icosahedral mimivirus.</title>
        <authorList>
            <person name="Takahashi H."/>
            <person name="Fukaya S."/>
            <person name="Song C."/>
            <person name="Murata K."/>
            <person name="Takemura M."/>
        </authorList>
    </citation>
    <scope>NUCLEOTIDE SEQUENCE [LARGE SCALE GENOMIC DNA]</scope>
</reference>
<dbReference type="Pfam" id="PF12796">
    <property type="entry name" value="Ank_2"/>
    <property type="match status" value="1"/>
</dbReference>
<protein>
    <submittedName>
        <fullName evidence="1">Ankyrin repeat protein</fullName>
    </submittedName>
</protein>
<name>A0ABM7NT46_9VIRU</name>
<dbReference type="SMART" id="SM00248">
    <property type="entry name" value="ANK"/>
    <property type="match status" value="2"/>
</dbReference>
<accession>A0ABM7NT46</accession>
<dbReference type="Gene3D" id="1.25.40.20">
    <property type="entry name" value="Ankyrin repeat-containing domain"/>
    <property type="match status" value="1"/>
</dbReference>
<dbReference type="RefSeq" id="YP_010841958.1">
    <property type="nucleotide sequence ID" value="NC_079139.1"/>
</dbReference>
<dbReference type="SUPFAM" id="SSF48403">
    <property type="entry name" value="Ankyrin repeat"/>
    <property type="match status" value="1"/>
</dbReference>
<sequence length="301" mass="35055">MNNNEFLQNDVLDNDILIDLNDDDGNNIDLDLLKKIIYDFPMVGFTEENITKKRNVIDKMINYFHEHNIYKINSAILSDNVNIIDNDMFDIGNIENTILTLDIPPVSIGIDLSRAINLSIKSHQNKLLDIIFERKLNPLMLCPDIMSLLATHQNYYYINKIIESNIPLYDFDFIYILTADGYLDIILRIITTFNLQNSTEIICKICVQAVIHNRLNILQYFLTDEIFINSPEQMFTFFIQSIRHGGHLDIVKFFVEHGINPKQNNNNAIHTALHFKRKSIIKYFVNLYPDLIDTIIDLVIN</sequence>
<dbReference type="EMBL" id="AP024483">
    <property type="protein sequence ID" value="BCS83350.1"/>
    <property type="molecule type" value="Genomic_DNA"/>
</dbReference>
<keyword evidence="2" id="KW-1185">Reference proteome</keyword>
<dbReference type="InterPro" id="IPR036770">
    <property type="entry name" value="Ankyrin_rpt-contain_sf"/>
</dbReference>
<organism evidence="1 2">
    <name type="scientific">Cotonvirus japonicus</name>
    <dbReference type="NCBI Taxonomy" id="2811091"/>
    <lineage>
        <taxon>Viruses</taxon>
        <taxon>Varidnaviria</taxon>
        <taxon>Bamfordvirae</taxon>
        <taxon>Nucleocytoviricota</taxon>
        <taxon>Megaviricetes</taxon>
        <taxon>Imitervirales</taxon>
        <taxon>Mimiviridae</taxon>
        <taxon>Megamimivirinae</taxon>
        <taxon>Cotonvirus</taxon>
        <taxon>Cotonvirus japonicum</taxon>
    </lineage>
</organism>
<evidence type="ECO:0000313" key="2">
    <source>
        <dbReference type="Proteomes" id="UP001321479"/>
    </source>
</evidence>
<dbReference type="Proteomes" id="UP001321479">
    <property type="component" value="Segment"/>
</dbReference>
<dbReference type="InterPro" id="IPR002110">
    <property type="entry name" value="Ankyrin_rpt"/>
</dbReference>